<evidence type="ECO:0000313" key="2">
    <source>
        <dbReference type="Proteomes" id="UP001156613"/>
    </source>
</evidence>
<evidence type="ECO:0008006" key="3">
    <source>
        <dbReference type="Google" id="ProtNLM"/>
    </source>
</evidence>
<reference evidence="2" key="1">
    <citation type="journal article" date="2019" name="Int. J. Syst. Evol. Microbiol.">
        <title>The Global Catalogue of Microorganisms (GCM) 10K type strain sequencing project: providing services to taxonomists for standard genome sequencing and annotation.</title>
        <authorList>
            <consortium name="The Broad Institute Genomics Platform"/>
            <consortium name="The Broad Institute Genome Sequencing Center for Infectious Disease"/>
            <person name="Wu L."/>
            <person name="Ma J."/>
        </authorList>
    </citation>
    <scope>NUCLEOTIDE SEQUENCE [LARGE SCALE GENOMIC DNA]</scope>
    <source>
        <strain evidence="2">NBRC 3271</strain>
    </source>
</reference>
<evidence type="ECO:0000313" key="1">
    <source>
        <dbReference type="EMBL" id="GLQ59832.1"/>
    </source>
</evidence>
<name>A0ABQ5WIN6_GLUJA</name>
<dbReference type="InterPro" id="IPR036390">
    <property type="entry name" value="WH_DNA-bd_sf"/>
</dbReference>
<dbReference type="SUPFAM" id="SSF46785">
    <property type="entry name" value="Winged helix' DNA-binding domain"/>
    <property type="match status" value="1"/>
</dbReference>
<sequence>MQMIDDRQARAHPYDALEEREREEVHYAVMQHVRAALMRGPHGVLELRAGLEAREAGALPVVLTDMVQAGEIAALGHCVYARVPWMPATRPVTPAPLEDLVLAGLTRHDTPRQLAEWLGVSFAAVEATINALEQAGLVEECRAKTRRGCYRLVSSRMAGHIRRGAVERIFADVARHG</sequence>
<proteinExistence type="predicted"/>
<dbReference type="EMBL" id="BSNT01000058">
    <property type="protein sequence ID" value="GLQ59832.1"/>
    <property type="molecule type" value="Genomic_DNA"/>
</dbReference>
<accession>A0ABQ5WIN6</accession>
<organism evidence="1 2">
    <name type="scientific">Gluconobacter japonicus</name>
    <dbReference type="NCBI Taxonomy" id="376620"/>
    <lineage>
        <taxon>Bacteria</taxon>
        <taxon>Pseudomonadati</taxon>
        <taxon>Pseudomonadota</taxon>
        <taxon>Alphaproteobacteria</taxon>
        <taxon>Acetobacterales</taxon>
        <taxon>Acetobacteraceae</taxon>
        <taxon>Gluconobacter</taxon>
    </lineage>
</organism>
<comment type="caution">
    <text evidence="1">The sequence shown here is derived from an EMBL/GenBank/DDBJ whole genome shotgun (WGS) entry which is preliminary data.</text>
</comment>
<protein>
    <recommendedName>
        <fullName evidence="3">HTH marR-type domain-containing protein</fullName>
    </recommendedName>
</protein>
<gene>
    <name evidence="1" type="ORF">GCM10010937_16350</name>
</gene>
<dbReference type="InterPro" id="IPR036388">
    <property type="entry name" value="WH-like_DNA-bd_sf"/>
</dbReference>
<dbReference type="Gene3D" id="1.10.10.10">
    <property type="entry name" value="Winged helix-like DNA-binding domain superfamily/Winged helix DNA-binding domain"/>
    <property type="match status" value="1"/>
</dbReference>
<keyword evidence="2" id="KW-1185">Reference proteome</keyword>
<dbReference type="Proteomes" id="UP001156613">
    <property type="component" value="Unassembled WGS sequence"/>
</dbReference>